<proteinExistence type="predicted"/>
<protein>
    <submittedName>
        <fullName evidence="1">Uncharacterized protein</fullName>
    </submittedName>
</protein>
<dbReference type="RefSeq" id="WP_009260107.1">
    <property type="nucleotide sequence ID" value="NZ_JADMVC010000046.1"/>
</dbReference>
<name>A0A174WGB3_FLAPL</name>
<organism evidence="1 2">
    <name type="scientific">Flavonifractor plautii</name>
    <name type="common">Fusobacterium plautii</name>
    <dbReference type="NCBI Taxonomy" id="292800"/>
    <lineage>
        <taxon>Bacteria</taxon>
        <taxon>Bacillati</taxon>
        <taxon>Bacillota</taxon>
        <taxon>Clostridia</taxon>
        <taxon>Eubacteriales</taxon>
        <taxon>Oscillospiraceae</taxon>
        <taxon>Flavonifractor</taxon>
    </lineage>
</organism>
<evidence type="ECO:0000313" key="1">
    <source>
        <dbReference type="EMBL" id="MSB23069.1"/>
    </source>
</evidence>
<sequence>MLKSFKKVTCAFLCALLLLSAYLPSAYAFDSGNSTEQLPLSVALENPEIVSFLKETGEINQIYQEQTETRNSIYSEIASYANESLDIGTVTEERVAQLVEKYDLQLPGESASGIIDDMTLYIERNTKGNIIDVWALQYSVTGSSFTVRATMIDADNPLDKISGEITLYQMSGTSWNKKTTKSFSKTNVRNGVIYTWSVKKWAVKEKFEYDITVTDNGLTEQFDNKNENNYYRYNFVAGAFDDITPNGGERHHFVSQSALSENGYSTKTAYSIRMMTADHRNTGSYGNQNYVKQESALLKNRQYEDLLQKEVNDFKAKRDCDGIERNLQLKYHMEIITCLVEYEKLFGIA</sequence>
<dbReference type="AlphaFoldDB" id="A0A174WGB3"/>
<gene>
    <name evidence="1" type="ORF">GKE97_26895</name>
</gene>
<dbReference type="Proteomes" id="UP000434475">
    <property type="component" value="Unassembled WGS sequence"/>
</dbReference>
<comment type="caution">
    <text evidence="1">The sequence shown here is derived from an EMBL/GenBank/DDBJ whole genome shotgun (WGS) entry which is preliminary data.</text>
</comment>
<reference evidence="1 2" key="1">
    <citation type="journal article" date="2019" name="Nat. Med.">
        <title>A library of human gut bacterial isolates paired with longitudinal multiomics data enables mechanistic microbiome research.</title>
        <authorList>
            <person name="Poyet M."/>
            <person name="Groussin M."/>
            <person name="Gibbons S.M."/>
            <person name="Avila-Pacheco J."/>
            <person name="Jiang X."/>
            <person name="Kearney S.M."/>
            <person name="Perrotta A.R."/>
            <person name="Berdy B."/>
            <person name="Zhao S."/>
            <person name="Lieberman T.D."/>
            <person name="Swanson P.K."/>
            <person name="Smith M."/>
            <person name="Roesemann S."/>
            <person name="Alexander J.E."/>
            <person name="Rich S.A."/>
            <person name="Livny J."/>
            <person name="Vlamakis H."/>
            <person name="Clish C."/>
            <person name="Bullock K."/>
            <person name="Deik A."/>
            <person name="Scott J."/>
            <person name="Pierce K.A."/>
            <person name="Xavier R.J."/>
            <person name="Alm E.J."/>
        </authorList>
    </citation>
    <scope>NUCLEOTIDE SEQUENCE [LARGE SCALE GENOMIC DNA]</scope>
    <source>
        <strain evidence="1 2">BIOML-A2</strain>
    </source>
</reference>
<accession>A0A174WGB3</accession>
<dbReference type="EMBL" id="WKPR01000073">
    <property type="protein sequence ID" value="MSB23069.1"/>
    <property type="molecule type" value="Genomic_DNA"/>
</dbReference>
<evidence type="ECO:0000313" key="2">
    <source>
        <dbReference type="Proteomes" id="UP000434475"/>
    </source>
</evidence>